<feature type="transmembrane region" description="Helical" evidence="5">
    <location>
        <begin position="327"/>
        <end position="345"/>
    </location>
</feature>
<feature type="transmembrane region" description="Helical" evidence="5">
    <location>
        <begin position="422"/>
        <end position="443"/>
    </location>
</feature>
<dbReference type="Proteomes" id="UP000054359">
    <property type="component" value="Unassembled WGS sequence"/>
</dbReference>
<dbReference type="PANTHER" id="PTHR45902:SF5">
    <property type="entry name" value="G-PROTEIN COUPLED RECEPTORS FAMILY 2 PROFILE 2 DOMAIN-CONTAINING PROTEIN"/>
    <property type="match status" value="1"/>
</dbReference>
<evidence type="ECO:0000256" key="3">
    <source>
        <dbReference type="ARBA" id="ARBA00022989"/>
    </source>
</evidence>
<dbReference type="CDD" id="cd15039">
    <property type="entry name" value="7tmB3_Methuselah-like"/>
    <property type="match status" value="1"/>
</dbReference>
<reference evidence="7 8" key="1">
    <citation type="submission" date="2013-11" db="EMBL/GenBank/DDBJ databases">
        <title>Genome sequencing of Stegodyphus mimosarum.</title>
        <authorList>
            <person name="Bechsgaard J."/>
        </authorList>
    </citation>
    <scope>NUCLEOTIDE SEQUENCE [LARGE SCALE GENOMIC DNA]</scope>
</reference>
<feature type="transmembrane region" description="Helical" evidence="5">
    <location>
        <begin position="285"/>
        <end position="306"/>
    </location>
</feature>
<dbReference type="InterPro" id="IPR017981">
    <property type="entry name" value="GPCR_2-like_7TM"/>
</dbReference>
<evidence type="ECO:0000256" key="1">
    <source>
        <dbReference type="ARBA" id="ARBA00004141"/>
    </source>
</evidence>
<name>A0A087UGL4_STEMI</name>
<dbReference type="PRINTS" id="PR00249">
    <property type="entry name" value="GPCRSECRETIN"/>
</dbReference>
<feature type="transmembrane region" description="Helical" evidence="5">
    <location>
        <begin position="449"/>
        <end position="470"/>
    </location>
</feature>
<dbReference type="GO" id="GO:0007166">
    <property type="term" value="P:cell surface receptor signaling pathway"/>
    <property type="evidence" value="ECO:0007669"/>
    <property type="project" value="InterPro"/>
</dbReference>
<organism evidence="7 8">
    <name type="scientific">Stegodyphus mimosarum</name>
    <name type="common">African social velvet spider</name>
    <dbReference type="NCBI Taxonomy" id="407821"/>
    <lineage>
        <taxon>Eukaryota</taxon>
        <taxon>Metazoa</taxon>
        <taxon>Ecdysozoa</taxon>
        <taxon>Arthropoda</taxon>
        <taxon>Chelicerata</taxon>
        <taxon>Arachnida</taxon>
        <taxon>Araneae</taxon>
        <taxon>Araneomorphae</taxon>
        <taxon>Entelegynae</taxon>
        <taxon>Eresoidea</taxon>
        <taxon>Eresidae</taxon>
        <taxon>Stegodyphus</taxon>
    </lineage>
</organism>
<evidence type="ECO:0000313" key="8">
    <source>
        <dbReference type="Proteomes" id="UP000054359"/>
    </source>
</evidence>
<keyword evidence="3 5" id="KW-1133">Transmembrane helix</keyword>
<feature type="domain" description="G-protein coupled receptors family 2 profile 2" evidence="6">
    <location>
        <begin position="217"/>
        <end position="471"/>
    </location>
</feature>
<dbReference type="GO" id="GO:0016020">
    <property type="term" value="C:membrane"/>
    <property type="evidence" value="ECO:0007669"/>
    <property type="project" value="UniProtKB-SubCell"/>
</dbReference>
<sequence>MRSASARLLEDWNFQGPNMFRKTVVAIIIISFFMKTVVHTRTVRSSEHPPVHVHPTYNTTNHSVKKIEHLEHDDPHPDLNCSRYLIEKEYILLENGSLLLPVSSNDVEYKTFFLQNDTAFLCSETEAPIETTQSSPLHSFSKEFLSCAHVLIEPDEYQLLSNGSIYIGIYSKMYSPKNYYIQQSGVYVCVPHYEAMAQNMSTNDTFTVFMDKFSEGFEYVTYIGLLLSIISLVSHLAVFCVVSSVRNLPGCCLASLSISLLIAYFCFITITVPEATEHCVGLGMAIYYFFLTSFFWMNAIAFDVWRSFRVVMKELRISSHRVPWRRFLLYSLYSWLTPGLLIVLAKVCDTTEILPEEFRPSFGTPNCWFGQRKALLIFFAVPLCVVMLLNAVFFLDVTYVISRATLKTSQSHEATLKKRFFMFMRLALIMGLTWIVGLIASYADNEIMWYLFVILNTLQGLFIFVVFSCSSKVRVFCCKKYKKHLSTRGSTSVRTISQVSAAV</sequence>
<evidence type="ECO:0000256" key="2">
    <source>
        <dbReference type="ARBA" id="ARBA00022692"/>
    </source>
</evidence>
<dbReference type="OrthoDB" id="6134459at2759"/>
<dbReference type="InterPro" id="IPR053231">
    <property type="entry name" value="GPCR_LN-TM7"/>
</dbReference>
<feature type="non-terminal residue" evidence="7">
    <location>
        <position position="503"/>
    </location>
</feature>
<dbReference type="AlphaFoldDB" id="A0A087UGL4"/>
<dbReference type="Pfam" id="PF00002">
    <property type="entry name" value="7tm_2"/>
    <property type="match status" value="1"/>
</dbReference>
<keyword evidence="7" id="KW-0675">Receptor</keyword>
<dbReference type="STRING" id="407821.A0A087UGL4"/>
<dbReference type="PROSITE" id="PS50261">
    <property type="entry name" value="G_PROTEIN_RECEP_F2_4"/>
    <property type="match status" value="1"/>
</dbReference>
<evidence type="ECO:0000256" key="4">
    <source>
        <dbReference type="ARBA" id="ARBA00023136"/>
    </source>
</evidence>
<keyword evidence="8" id="KW-1185">Reference proteome</keyword>
<dbReference type="Gene3D" id="1.20.1070.10">
    <property type="entry name" value="Rhodopsin 7-helix transmembrane proteins"/>
    <property type="match status" value="1"/>
</dbReference>
<dbReference type="EMBL" id="KK119714">
    <property type="protein sequence ID" value="KFM76503.1"/>
    <property type="molecule type" value="Genomic_DNA"/>
</dbReference>
<dbReference type="InterPro" id="IPR000832">
    <property type="entry name" value="GPCR_2_secretin-like"/>
</dbReference>
<keyword evidence="4 5" id="KW-0472">Membrane</keyword>
<dbReference type="GO" id="GO:0004930">
    <property type="term" value="F:G protein-coupled receptor activity"/>
    <property type="evidence" value="ECO:0007669"/>
    <property type="project" value="InterPro"/>
</dbReference>
<evidence type="ECO:0000259" key="6">
    <source>
        <dbReference type="PROSITE" id="PS50261"/>
    </source>
</evidence>
<dbReference type="PANTHER" id="PTHR45902">
    <property type="entry name" value="LATROPHILIN RECEPTOR-LIKE PROTEIN A"/>
    <property type="match status" value="1"/>
</dbReference>
<accession>A0A087UGL4</accession>
<feature type="transmembrane region" description="Helical" evidence="5">
    <location>
        <begin position="253"/>
        <end position="273"/>
    </location>
</feature>
<evidence type="ECO:0000256" key="5">
    <source>
        <dbReference type="SAM" id="Phobius"/>
    </source>
</evidence>
<gene>
    <name evidence="7" type="ORF">X975_20579</name>
</gene>
<protein>
    <submittedName>
        <fullName evidence="7">G-protein coupled receptor Mth2</fullName>
    </submittedName>
</protein>
<comment type="subcellular location">
    <subcellularLocation>
        <location evidence="1">Membrane</location>
        <topology evidence="1">Multi-pass membrane protein</topology>
    </subcellularLocation>
</comment>
<proteinExistence type="predicted"/>
<dbReference type="OMA" id="CEPTGYL"/>
<feature type="transmembrane region" description="Helical" evidence="5">
    <location>
        <begin position="219"/>
        <end position="241"/>
    </location>
</feature>
<feature type="transmembrane region" description="Helical" evidence="5">
    <location>
        <begin position="375"/>
        <end position="401"/>
    </location>
</feature>
<keyword evidence="2 5" id="KW-0812">Transmembrane</keyword>
<evidence type="ECO:0000313" key="7">
    <source>
        <dbReference type="EMBL" id="KFM76503.1"/>
    </source>
</evidence>